<reference evidence="1" key="1">
    <citation type="journal article" date="2023" name="Int. J. Syst. Evol. Microbiol.">
        <title>Collibacillus ludicampi gen. nov., sp. nov., a new soil bacterium of the family Alicyclobacillaceae.</title>
        <authorList>
            <person name="Jojima T."/>
            <person name="Ioku Y."/>
            <person name="Fukuta Y."/>
            <person name="Shirasaka N."/>
            <person name="Matsumura Y."/>
            <person name="Mori M."/>
        </authorList>
    </citation>
    <scope>NUCLEOTIDE SEQUENCE</scope>
    <source>
        <strain evidence="1">TP075</strain>
    </source>
</reference>
<protein>
    <recommendedName>
        <fullName evidence="3">DUF5132 domain-containing protein</fullName>
    </recommendedName>
</protein>
<name>A0AAV4LF10_9BACL</name>
<evidence type="ECO:0000313" key="2">
    <source>
        <dbReference type="Proteomes" id="UP001057291"/>
    </source>
</evidence>
<comment type="caution">
    <text evidence="1">The sequence shown here is derived from an EMBL/GenBank/DDBJ whole genome shotgun (WGS) entry which is preliminary data.</text>
</comment>
<keyword evidence="2" id="KW-1185">Reference proteome</keyword>
<dbReference type="AlphaFoldDB" id="A0AAV4LF10"/>
<sequence length="81" mass="8778">MLQNNVEKIVAGLALAVAAPVLLPVAKNVIQPLAVLGMKGAGNLIDRAKYAVQIAKEEVEDIIAEAQFERMKRQIDREILG</sequence>
<evidence type="ECO:0008006" key="3">
    <source>
        <dbReference type="Google" id="ProtNLM"/>
    </source>
</evidence>
<organism evidence="1 2">
    <name type="scientific">Collibacillus ludicampi</name>
    <dbReference type="NCBI Taxonomy" id="2771369"/>
    <lineage>
        <taxon>Bacteria</taxon>
        <taxon>Bacillati</taxon>
        <taxon>Bacillota</taxon>
        <taxon>Bacilli</taxon>
        <taxon>Bacillales</taxon>
        <taxon>Alicyclobacillaceae</taxon>
        <taxon>Collibacillus</taxon>
    </lineage>
</organism>
<gene>
    <name evidence="1" type="ORF">DNHGIG_18650</name>
</gene>
<dbReference type="RefSeq" id="WP_282199435.1">
    <property type="nucleotide sequence ID" value="NZ_BOQE01000001.1"/>
</dbReference>
<dbReference type="EMBL" id="BOQE01000001">
    <property type="protein sequence ID" value="GIM46316.1"/>
    <property type="molecule type" value="Genomic_DNA"/>
</dbReference>
<proteinExistence type="predicted"/>
<dbReference type="Proteomes" id="UP001057291">
    <property type="component" value="Unassembled WGS sequence"/>
</dbReference>
<evidence type="ECO:0000313" key="1">
    <source>
        <dbReference type="EMBL" id="GIM46316.1"/>
    </source>
</evidence>
<accession>A0AAV4LF10</accession>